<dbReference type="AlphaFoldDB" id="A0A286IED8"/>
<gene>
    <name evidence="2" type="ORF">SAMN05877838_3422</name>
</gene>
<keyword evidence="3" id="KW-1185">Reference proteome</keyword>
<feature type="domain" description="Glycosyltransferase 2-like" evidence="1">
    <location>
        <begin position="5"/>
        <end position="134"/>
    </location>
</feature>
<organism evidence="2 3">
    <name type="scientific">Hoeflea halophila</name>
    <dbReference type="NCBI Taxonomy" id="714899"/>
    <lineage>
        <taxon>Bacteria</taxon>
        <taxon>Pseudomonadati</taxon>
        <taxon>Pseudomonadota</taxon>
        <taxon>Alphaproteobacteria</taxon>
        <taxon>Hyphomicrobiales</taxon>
        <taxon>Rhizobiaceae</taxon>
        <taxon>Hoeflea</taxon>
    </lineage>
</organism>
<reference evidence="3" key="1">
    <citation type="submission" date="2017-08" db="EMBL/GenBank/DDBJ databases">
        <authorList>
            <person name="Varghese N."/>
            <person name="Submissions S."/>
        </authorList>
    </citation>
    <scope>NUCLEOTIDE SEQUENCE [LARGE SCALE GENOMIC DNA]</scope>
    <source>
        <strain evidence="3">KCTC 23107</strain>
    </source>
</reference>
<dbReference type="CDD" id="cd00761">
    <property type="entry name" value="Glyco_tranf_GTA_type"/>
    <property type="match status" value="1"/>
</dbReference>
<evidence type="ECO:0000313" key="2">
    <source>
        <dbReference type="EMBL" id="SOE18495.1"/>
    </source>
</evidence>
<evidence type="ECO:0000313" key="3">
    <source>
        <dbReference type="Proteomes" id="UP000219465"/>
    </source>
</evidence>
<dbReference type="SUPFAM" id="SSF53448">
    <property type="entry name" value="Nucleotide-diphospho-sugar transferases"/>
    <property type="match status" value="1"/>
</dbReference>
<evidence type="ECO:0000259" key="1">
    <source>
        <dbReference type="Pfam" id="PF00535"/>
    </source>
</evidence>
<accession>A0A286IED8</accession>
<keyword evidence="2" id="KW-0808">Transferase</keyword>
<dbReference type="Gene3D" id="3.90.550.10">
    <property type="entry name" value="Spore Coat Polysaccharide Biosynthesis Protein SpsA, Chain A"/>
    <property type="match status" value="1"/>
</dbReference>
<dbReference type="EMBL" id="OCPC01000005">
    <property type="protein sequence ID" value="SOE18495.1"/>
    <property type="molecule type" value="Genomic_DNA"/>
</dbReference>
<sequence length="402" mass="46155">MVYFTICIPTRNRQRYCIEAIKAIAASDETDLEVIVADNSDDATILADFFRTELDDSRFRLLPPADTVLSMVDNWERIIPETKGRWISIIGDDDHIDPSVLQLIRRYEREQPDLEAFAWARMNYNWPDNRVISTLAAVPVGHSTHIPDRKILHNELYRWSKREKRPAGGFGIYHGAVRRSLMERIKRKFSDRYFEHPTVDFDNICKVVKEAKSMIFCQRPFSVLGACAASNSASAQSFEAMRKLVVDFYNELGNGQQIQEDDFPFSPKLPGLAIISSIAATTWWFCRKYGVDNSGFQENFAHSAVQECLVSRTVEEYQIKVEGFRRGFDAFEDGAWSSHFNPPEVFTPSNAQNVLCGVHRNYMYIRESGLEKVITPADFYRFAEAFLMPVRHLVSAREVFAA</sequence>
<dbReference type="InterPro" id="IPR001173">
    <property type="entry name" value="Glyco_trans_2-like"/>
</dbReference>
<name>A0A286IED8_9HYPH</name>
<dbReference type="GO" id="GO:0016740">
    <property type="term" value="F:transferase activity"/>
    <property type="evidence" value="ECO:0007669"/>
    <property type="project" value="UniProtKB-KW"/>
</dbReference>
<protein>
    <submittedName>
        <fullName evidence="2">Glycosyl transferase family 2</fullName>
    </submittedName>
</protein>
<dbReference type="Proteomes" id="UP000219465">
    <property type="component" value="Unassembled WGS sequence"/>
</dbReference>
<proteinExistence type="predicted"/>
<dbReference type="InterPro" id="IPR029044">
    <property type="entry name" value="Nucleotide-diphossugar_trans"/>
</dbReference>
<dbReference type="Pfam" id="PF00535">
    <property type="entry name" value="Glycos_transf_2"/>
    <property type="match status" value="1"/>
</dbReference>